<keyword evidence="3" id="KW-0963">Cytoplasm</keyword>
<evidence type="ECO:0000313" key="8">
    <source>
        <dbReference type="Proteomes" id="UP001318040"/>
    </source>
</evidence>
<dbReference type="RefSeq" id="XP_032804145.1">
    <property type="nucleotide sequence ID" value="XM_032948254.1"/>
</dbReference>
<evidence type="ECO:0000256" key="5">
    <source>
        <dbReference type="ARBA" id="ARBA00022884"/>
    </source>
</evidence>
<feature type="domain" description="SAM" evidence="7">
    <location>
        <begin position="405"/>
        <end position="475"/>
    </location>
</feature>
<keyword evidence="5" id="KW-0694">RNA-binding</keyword>
<dbReference type="SUPFAM" id="SSF47769">
    <property type="entry name" value="SAM/Pointed domain"/>
    <property type="match status" value="1"/>
</dbReference>
<evidence type="ECO:0000313" key="9">
    <source>
        <dbReference type="RefSeq" id="XP_032804144.1"/>
    </source>
</evidence>
<evidence type="ECO:0000259" key="7">
    <source>
        <dbReference type="SMART" id="SM00454"/>
    </source>
</evidence>
<sequence length="855" mass="89655">MKRGSANDATVRCTPAQVDLAASAGERRGAMLAGGGGGTMFRDQVGVLSGWFKGWNECEQTVALLALLKRVSRTQARFLQLCLDHSLSESAELRVLEREANDPACIGQWQHEPLDKAVPLLLSHLPLLKPGNADAKAGYLALLPRALAQALDTGRRVDEARQLLSYALIHPALDADDRGGLAGWLNSLEEAGSGSGGSGTTATSLGRRGSVDCPPSERHHQHHHHGQHHQQVASPGGFSQDGVSGCGVNTSVLLGHQRRHSTGRLNGWHQPPQHHARDSGMAAAHHGSLGWQENGHGGALSGNGLSGSTGLLKRSASPTPTSAASSLAHQWLSHEDLRPRGVPGLHAHPPPQPPPPPPPYVVCLPPSEPHAPLSPQGSVASSGSGGSSGDHPDDGPPLARNTFLEEGSGMRDVPAWLKSLRLHKYAGLFSQLTYEEMMSLTEKHLEHQAFAWPAQCVTKGARHKIALSVQKLRERHDVLHSLEKDIMEGGSLVRAALQELHQMILTPIKMYSPASASAPSAHKDSGSCGNSSPARRREVGNSPSASGRPPLAGMERSDFSGLGTLSAAHGDGLGGSAGAANEGTHVSEGDLPGQFTRVMGKVCTQLLVSHPDEDSVASYLQLLDKCLGHEAFTETQKKRLVSWKLQVQKLLRIFPRRALFEMQAFRQPSRGWGMFGQSSSLPGVGGGGSVLGGAPASSVCGLSGSRWASRPFPAPHRSLPGSGRLGLMGPGNNGLVSTPPRASLSSPAIAPAKGRQNLWFGGVLPGSSGGPGGGGGGGGGAASGSGGVAAPRPHGSVQRTRSLPMTVSPQAMLLCQQSEFQVLVTEPEINTRLESLCRSMTEHALEDGMERTSTI</sequence>
<gene>
    <name evidence="9 10" type="primary">LOC116939626</name>
</gene>
<feature type="compositionally biased region" description="Basic residues" evidence="6">
    <location>
        <begin position="219"/>
        <end position="228"/>
    </location>
</feature>
<dbReference type="GO" id="GO:0000289">
    <property type="term" value="P:nuclear-transcribed mRNA poly(A) tail shortening"/>
    <property type="evidence" value="ECO:0007669"/>
    <property type="project" value="TreeGrafter"/>
</dbReference>
<evidence type="ECO:0000256" key="4">
    <source>
        <dbReference type="ARBA" id="ARBA00022491"/>
    </source>
</evidence>
<evidence type="ECO:0000256" key="6">
    <source>
        <dbReference type="SAM" id="MobiDB-lite"/>
    </source>
</evidence>
<reference evidence="9 10" key="1">
    <citation type="submission" date="2025-04" db="UniProtKB">
        <authorList>
            <consortium name="RefSeq"/>
        </authorList>
    </citation>
    <scope>IDENTIFICATION</scope>
    <source>
        <tissue evidence="9 10">Sperm</tissue>
    </source>
</reference>
<dbReference type="InterPro" id="IPR037634">
    <property type="entry name" value="Smaug_SAM"/>
</dbReference>
<dbReference type="PANTHER" id="PTHR12515:SF5">
    <property type="entry name" value="PROTEIN SMAUG"/>
    <property type="match status" value="1"/>
</dbReference>
<organism evidence="8 10">
    <name type="scientific">Petromyzon marinus</name>
    <name type="common">Sea lamprey</name>
    <dbReference type="NCBI Taxonomy" id="7757"/>
    <lineage>
        <taxon>Eukaryota</taxon>
        <taxon>Metazoa</taxon>
        <taxon>Chordata</taxon>
        <taxon>Craniata</taxon>
        <taxon>Vertebrata</taxon>
        <taxon>Cyclostomata</taxon>
        <taxon>Hyperoartia</taxon>
        <taxon>Petromyzontiformes</taxon>
        <taxon>Petromyzontidae</taxon>
        <taxon>Petromyzon</taxon>
    </lineage>
</organism>
<dbReference type="InterPro" id="IPR050897">
    <property type="entry name" value="SMAUG/VTS1_RNA-bind"/>
</dbReference>
<evidence type="ECO:0000313" key="10">
    <source>
        <dbReference type="RefSeq" id="XP_032804145.1"/>
    </source>
</evidence>
<evidence type="ECO:0000256" key="2">
    <source>
        <dbReference type="ARBA" id="ARBA00008232"/>
    </source>
</evidence>
<dbReference type="Gene3D" id="1.25.40.170">
    <property type="entry name" value="Smaug, PHAT domain"/>
    <property type="match status" value="2"/>
</dbReference>
<feature type="region of interest" description="Disordered" evidence="6">
    <location>
        <begin position="262"/>
        <end position="405"/>
    </location>
</feature>
<protein>
    <submittedName>
        <fullName evidence="9 10">Protein Smaug homolog 1-like isoform X1</fullName>
    </submittedName>
</protein>
<feature type="compositionally biased region" description="Pro residues" evidence="6">
    <location>
        <begin position="348"/>
        <end position="360"/>
    </location>
</feature>
<accession>A0AAJ7SRD2</accession>
<dbReference type="Proteomes" id="UP001318040">
    <property type="component" value="Chromosome 6"/>
</dbReference>
<dbReference type="PANTHER" id="PTHR12515">
    <property type="entry name" value="STERILE ALPHA MOTIF DOMAIN CONTAINING PROTEIN 4-RELATED"/>
    <property type="match status" value="1"/>
</dbReference>
<keyword evidence="4" id="KW-0678">Repressor</keyword>
<feature type="region of interest" description="Disordered" evidence="6">
    <location>
        <begin position="515"/>
        <end position="559"/>
    </location>
</feature>
<feature type="compositionally biased region" description="Gly residues" evidence="6">
    <location>
        <begin position="295"/>
        <end position="307"/>
    </location>
</feature>
<feature type="compositionally biased region" description="Low complexity" evidence="6">
    <location>
        <begin position="308"/>
        <end position="326"/>
    </location>
</feature>
<dbReference type="Pfam" id="PF26034">
    <property type="entry name" value="PHAT_SMAUG"/>
    <property type="match status" value="1"/>
</dbReference>
<dbReference type="InterPro" id="IPR037093">
    <property type="entry name" value="PHAT_dom_sf"/>
</dbReference>
<dbReference type="InterPro" id="IPR013761">
    <property type="entry name" value="SAM/pointed_sf"/>
</dbReference>
<evidence type="ECO:0000256" key="3">
    <source>
        <dbReference type="ARBA" id="ARBA00022490"/>
    </source>
</evidence>
<proteinExistence type="inferred from homology"/>
<feature type="region of interest" description="Disordered" evidence="6">
    <location>
        <begin position="189"/>
        <end position="241"/>
    </location>
</feature>
<name>A0AAJ7SRD2_PETMA</name>
<dbReference type="InterPro" id="IPR058599">
    <property type="entry name" value="PHAT_Smg/ZCCHC2-like"/>
</dbReference>
<keyword evidence="8" id="KW-1185">Reference proteome</keyword>
<dbReference type="FunFam" id="1.10.150.50:FF:000013">
    <property type="entry name" value="Protein Smaug homolog 1 isoform 2"/>
    <property type="match status" value="1"/>
</dbReference>
<feature type="compositionally biased region" description="Gly residues" evidence="6">
    <location>
        <begin position="763"/>
        <end position="787"/>
    </location>
</feature>
<dbReference type="CDD" id="cd09557">
    <property type="entry name" value="SAM_Smaug"/>
    <property type="match status" value="1"/>
</dbReference>
<dbReference type="GO" id="GO:0030371">
    <property type="term" value="F:translation repressor activity"/>
    <property type="evidence" value="ECO:0007669"/>
    <property type="project" value="InterPro"/>
</dbReference>
<dbReference type="GO" id="GO:0000932">
    <property type="term" value="C:P-body"/>
    <property type="evidence" value="ECO:0007669"/>
    <property type="project" value="TreeGrafter"/>
</dbReference>
<comment type="similarity">
    <text evidence="2">Belongs to the SMAUG family.</text>
</comment>
<dbReference type="InterPro" id="IPR001660">
    <property type="entry name" value="SAM"/>
</dbReference>
<comment type="subcellular location">
    <subcellularLocation>
        <location evidence="1">Cytoplasm</location>
    </subcellularLocation>
</comment>
<dbReference type="AlphaFoldDB" id="A0AAJ7SRD2"/>
<dbReference type="SMART" id="SM00454">
    <property type="entry name" value="SAM"/>
    <property type="match status" value="1"/>
</dbReference>
<evidence type="ECO:0000256" key="1">
    <source>
        <dbReference type="ARBA" id="ARBA00004496"/>
    </source>
</evidence>
<dbReference type="KEGG" id="pmrn:116939626"/>
<dbReference type="GO" id="GO:0003729">
    <property type="term" value="F:mRNA binding"/>
    <property type="evidence" value="ECO:0007669"/>
    <property type="project" value="TreeGrafter"/>
</dbReference>
<dbReference type="Gene3D" id="1.10.150.50">
    <property type="entry name" value="Transcription Factor, Ets-1"/>
    <property type="match status" value="1"/>
</dbReference>
<dbReference type="RefSeq" id="XP_032804144.1">
    <property type="nucleotide sequence ID" value="XM_032948253.1"/>
</dbReference>
<feature type="region of interest" description="Disordered" evidence="6">
    <location>
        <begin position="763"/>
        <end position="800"/>
    </location>
</feature>